<evidence type="ECO:0000313" key="3">
    <source>
        <dbReference type="Proteomes" id="UP000039865"/>
    </source>
</evidence>
<proteinExistence type="predicted"/>
<reference evidence="2 3" key="1">
    <citation type="submission" date="2014-06" db="EMBL/GenBank/DDBJ databases">
        <authorList>
            <person name="Swart Estienne"/>
        </authorList>
    </citation>
    <scope>NUCLEOTIDE SEQUENCE [LARGE SCALE GENOMIC DNA]</scope>
    <source>
        <strain evidence="2 3">130c</strain>
    </source>
</reference>
<dbReference type="AlphaFoldDB" id="A0A078A484"/>
<dbReference type="InParanoid" id="A0A078A484"/>
<dbReference type="Proteomes" id="UP000039865">
    <property type="component" value="Unassembled WGS sequence"/>
</dbReference>
<feature type="compositionally biased region" description="Polar residues" evidence="1">
    <location>
        <begin position="18"/>
        <end position="47"/>
    </location>
</feature>
<protein>
    <submittedName>
        <fullName evidence="2">Uncharacterized protein</fullName>
    </submittedName>
</protein>
<gene>
    <name evidence="2" type="primary">Contig4667.g4979</name>
    <name evidence="2" type="ORF">STYLEM_6046</name>
</gene>
<sequence length="584" mass="68680">MSQEEPTSTMPLTEENLSKNVEMSEPSTQSIYKQYHHANSNDSIESSYQENEELKKKILQGFDEKKDHEDMVCKRLCKENKHQNFNDYEKIQDLNTYASMFPVHKASKFGGRVNRQMSSKMQQIHNDYFDKEGYTDEDIELNDGSFGLISFRQHLIRKIIVNFSTLQVTGKIRERPDVEVTPALVSLKKLAKLVFLSKEQIEKVIIRHLSFNGEKKSLFLDRSKVIENLRDVDINHTKRKFSQIKSKLVIPQAMFEEDFTESDDRQMEEDDFEEFKQQIGKSHSGIHSLNQKSNSYTIDIIIEFPRAVLTFEENGVQKTFTKSLNAEELTLLIKDKFANWKELLLDIFQKKLDDKQFSLVPGQENFFTVHKDDIEERQNCYEIERRQNEMTHTINFKFNLRWDFDDPALFTYFCNFNDPQCSLQVMSSLKIMKVDILKLFAQESSLFYYDPSSIWSMQYDFKKGLDKLEGVKDSDDLLASTDRVAQRDLIRIKNKSKWLILEMQQPTLTVIKNFESALSADMFGDKYVEVSPKKFLDEQKIEWRLKTQILDDFAQSQMQNWEIKALKYLKINIGQLNIATTQQQ</sequence>
<evidence type="ECO:0000313" key="2">
    <source>
        <dbReference type="EMBL" id="CDW77078.1"/>
    </source>
</evidence>
<feature type="compositionally biased region" description="Polar residues" evidence="1">
    <location>
        <begin position="1"/>
        <end position="11"/>
    </location>
</feature>
<keyword evidence="3" id="KW-1185">Reference proteome</keyword>
<evidence type="ECO:0000256" key="1">
    <source>
        <dbReference type="SAM" id="MobiDB-lite"/>
    </source>
</evidence>
<name>A0A078A484_STYLE</name>
<organism evidence="2 3">
    <name type="scientific">Stylonychia lemnae</name>
    <name type="common">Ciliate</name>
    <dbReference type="NCBI Taxonomy" id="5949"/>
    <lineage>
        <taxon>Eukaryota</taxon>
        <taxon>Sar</taxon>
        <taxon>Alveolata</taxon>
        <taxon>Ciliophora</taxon>
        <taxon>Intramacronucleata</taxon>
        <taxon>Spirotrichea</taxon>
        <taxon>Stichotrichia</taxon>
        <taxon>Sporadotrichida</taxon>
        <taxon>Oxytrichidae</taxon>
        <taxon>Stylonychinae</taxon>
        <taxon>Stylonychia</taxon>
    </lineage>
</organism>
<dbReference type="EMBL" id="CCKQ01005817">
    <property type="protein sequence ID" value="CDW77078.1"/>
    <property type="molecule type" value="Genomic_DNA"/>
</dbReference>
<accession>A0A078A484</accession>
<feature type="region of interest" description="Disordered" evidence="1">
    <location>
        <begin position="1"/>
        <end position="47"/>
    </location>
</feature>